<organism evidence="10 11">
    <name type="scientific">Pontibacter rugosus</name>
    <dbReference type="NCBI Taxonomy" id="1745966"/>
    <lineage>
        <taxon>Bacteria</taxon>
        <taxon>Pseudomonadati</taxon>
        <taxon>Bacteroidota</taxon>
        <taxon>Cytophagia</taxon>
        <taxon>Cytophagales</taxon>
        <taxon>Hymenobacteraceae</taxon>
        <taxon>Pontibacter</taxon>
    </lineage>
</organism>
<proteinExistence type="inferred from homology"/>
<comment type="similarity">
    <text evidence="3">Belongs to the alpha-acetolactate decarboxylase family.</text>
</comment>
<name>A0ABW3SSU8_9BACT</name>
<reference evidence="11" key="1">
    <citation type="journal article" date="2019" name="Int. J. Syst. Evol. Microbiol.">
        <title>The Global Catalogue of Microorganisms (GCM) 10K type strain sequencing project: providing services to taxonomists for standard genome sequencing and annotation.</title>
        <authorList>
            <consortium name="The Broad Institute Genomics Platform"/>
            <consortium name="The Broad Institute Genome Sequencing Center for Infectious Disease"/>
            <person name="Wu L."/>
            <person name="Ma J."/>
        </authorList>
    </citation>
    <scope>NUCLEOTIDE SEQUENCE [LARGE SCALE GENOMIC DNA]</scope>
    <source>
        <strain evidence="11">JCM 31319</strain>
    </source>
</reference>
<keyword evidence="11" id="KW-1185">Reference proteome</keyword>
<dbReference type="EC" id="4.1.1.5" evidence="4"/>
<gene>
    <name evidence="10" type="ORF">ACFQ2O_16115</name>
</gene>
<dbReference type="PANTHER" id="PTHR35524:SF1">
    <property type="entry name" value="ALPHA-ACETOLACTATE DECARBOXYLASE"/>
    <property type="match status" value="1"/>
</dbReference>
<keyword evidence="9" id="KW-0732">Signal</keyword>
<evidence type="ECO:0000256" key="8">
    <source>
        <dbReference type="ARBA" id="ARBA00023239"/>
    </source>
</evidence>
<sequence>MRKMKLRALLLGLTILIMTSCSSNAQQTAKPVKIVGQMKNVMWKGQLSGNINIDTIANKTNLYGLGPVEYLRGEILIIDGKSYKSTVVSDTTMKVEETYDIKAPFFGYVNITKWTEHNLPDSIRTGQQLETFINSVTTSSPRPFMFKLTGTVEQATIHIVNLPKGSKVSSPDEAHKGQKNYEIKNIKSEIVGFFSTEHKAILTHHDTFLHMHLITADRQKMGHLDEVLFKEGTMKLYLPK</sequence>
<evidence type="ECO:0000256" key="4">
    <source>
        <dbReference type="ARBA" id="ARBA00013204"/>
    </source>
</evidence>
<dbReference type="EMBL" id="JBHTLD010000171">
    <property type="protein sequence ID" value="MFD1187743.1"/>
    <property type="molecule type" value="Genomic_DNA"/>
</dbReference>
<feature type="signal peptide" evidence="9">
    <location>
        <begin position="1"/>
        <end position="25"/>
    </location>
</feature>
<accession>A0ABW3SSU8</accession>
<comment type="caution">
    <text evidence="10">The sequence shown here is derived from an EMBL/GenBank/DDBJ whole genome shotgun (WGS) entry which is preliminary data.</text>
</comment>
<evidence type="ECO:0000256" key="7">
    <source>
        <dbReference type="ARBA" id="ARBA00023061"/>
    </source>
</evidence>
<dbReference type="RefSeq" id="WP_377529955.1">
    <property type="nucleotide sequence ID" value="NZ_JBHTLD010000171.1"/>
</dbReference>
<dbReference type="PROSITE" id="PS51257">
    <property type="entry name" value="PROKAR_LIPOPROTEIN"/>
    <property type="match status" value="1"/>
</dbReference>
<evidence type="ECO:0000256" key="1">
    <source>
        <dbReference type="ARBA" id="ARBA00001784"/>
    </source>
</evidence>
<evidence type="ECO:0000313" key="11">
    <source>
        <dbReference type="Proteomes" id="UP001597094"/>
    </source>
</evidence>
<dbReference type="PANTHER" id="PTHR35524">
    <property type="entry name" value="ALPHA-ACETOLACTATE DECARBOXYLASE"/>
    <property type="match status" value="1"/>
</dbReference>
<dbReference type="Gene3D" id="3.30.1330.80">
    <property type="entry name" value="Hypothetical protein, similar to alpha- acetolactate decarboxylase, domain 2"/>
    <property type="match status" value="1"/>
</dbReference>
<evidence type="ECO:0000256" key="2">
    <source>
        <dbReference type="ARBA" id="ARBA00005170"/>
    </source>
</evidence>
<keyword evidence="7" id="KW-0005">Acetoin biosynthesis</keyword>
<protein>
    <recommendedName>
        <fullName evidence="5">Alpha-acetolactate decarboxylase</fullName>
        <ecNumber evidence="4">4.1.1.5</ecNumber>
    </recommendedName>
</protein>
<comment type="pathway">
    <text evidence="2">Polyol metabolism; (R,R)-butane-2,3-diol biosynthesis; (R,R)-butane-2,3-diol from pyruvate: step 2/3.</text>
</comment>
<dbReference type="SUPFAM" id="SSF117856">
    <property type="entry name" value="AF0104/ALDC/Ptd012-like"/>
    <property type="match status" value="1"/>
</dbReference>
<keyword evidence="8 10" id="KW-0456">Lyase</keyword>
<evidence type="ECO:0000256" key="9">
    <source>
        <dbReference type="SAM" id="SignalP"/>
    </source>
</evidence>
<dbReference type="GO" id="GO:0047605">
    <property type="term" value="F:acetolactate decarboxylase activity"/>
    <property type="evidence" value="ECO:0007669"/>
    <property type="project" value="UniProtKB-EC"/>
</dbReference>
<evidence type="ECO:0000256" key="6">
    <source>
        <dbReference type="ARBA" id="ARBA00022793"/>
    </source>
</evidence>
<dbReference type="CDD" id="cd17297">
    <property type="entry name" value="AldB-like"/>
    <property type="match status" value="1"/>
</dbReference>
<feature type="chain" id="PRO_5046290259" description="Alpha-acetolactate decarboxylase" evidence="9">
    <location>
        <begin position="26"/>
        <end position="240"/>
    </location>
</feature>
<dbReference type="InterPro" id="IPR005128">
    <property type="entry name" value="Acetolactate_a_deCO2ase"/>
</dbReference>
<dbReference type="Pfam" id="PF03306">
    <property type="entry name" value="AAL_decarboxy"/>
    <property type="match status" value="1"/>
</dbReference>
<evidence type="ECO:0000256" key="3">
    <source>
        <dbReference type="ARBA" id="ARBA00007106"/>
    </source>
</evidence>
<keyword evidence="6" id="KW-0210">Decarboxylase</keyword>
<comment type="catalytic activity">
    <reaction evidence="1">
        <text>(2S)-2-acetolactate + H(+) = (R)-acetoin + CO2</text>
        <dbReference type="Rhea" id="RHEA:21580"/>
        <dbReference type="ChEBI" id="CHEBI:15378"/>
        <dbReference type="ChEBI" id="CHEBI:15686"/>
        <dbReference type="ChEBI" id="CHEBI:16526"/>
        <dbReference type="ChEBI" id="CHEBI:58476"/>
        <dbReference type="EC" id="4.1.1.5"/>
    </reaction>
</comment>
<evidence type="ECO:0000313" key="10">
    <source>
        <dbReference type="EMBL" id="MFD1187743.1"/>
    </source>
</evidence>
<evidence type="ECO:0000256" key="5">
    <source>
        <dbReference type="ARBA" id="ARBA00020164"/>
    </source>
</evidence>
<dbReference type="Proteomes" id="UP001597094">
    <property type="component" value="Unassembled WGS sequence"/>
</dbReference>